<dbReference type="AlphaFoldDB" id="A0A4Y9ZFJ8"/>
<organism evidence="1 2">
    <name type="scientific">Dentipellis fragilis</name>
    <dbReference type="NCBI Taxonomy" id="205917"/>
    <lineage>
        <taxon>Eukaryota</taxon>
        <taxon>Fungi</taxon>
        <taxon>Dikarya</taxon>
        <taxon>Basidiomycota</taxon>
        <taxon>Agaricomycotina</taxon>
        <taxon>Agaricomycetes</taxon>
        <taxon>Russulales</taxon>
        <taxon>Hericiaceae</taxon>
        <taxon>Dentipellis</taxon>
    </lineage>
</organism>
<dbReference type="EMBL" id="SEOQ01000012">
    <property type="protein sequence ID" value="TFY72538.1"/>
    <property type="molecule type" value="Genomic_DNA"/>
</dbReference>
<dbReference type="Proteomes" id="UP000298327">
    <property type="component" value="Unassembled WGS sequence"/>
</dbReference>
<gene>
    <name evidence="1" type="ORF">EVG20_g467</name>
</gene>
<reference evidence="1 2" key="1">
    <citation type="submission" date="2019-02" db="EMBL/GenBank/DDBJ databases">
        <title>Genome sequencing of the rare red list fungi Dentipellis fragilis.</title>
        <authorList>
            <person name="Buettner E."/>
            <person name="Kellner H."/>
        </authorList>
    </citation>
    <scope>NUCLEOTIDE SEQUENCE [LARGE SCALE GENOMIC DNA]</scope>
    <source>
        <strain evidence="1 2">DSM 105465</strain>
    </source>
</reference>
<evidence type="ECO:0000313" key="1">
    <source>
        <dbReference type="EMBL" id="TFY72538.1"/>
    </source>
</evidence>
<comment type="caution">
    <text evidence="1">The sequence shown here is derived from an EMBL/GenBank/DDBJ whole genome shotgun (WGS) entry which is preliminary data.</text>
</comment>
<proteinExistence type="predicted"/>
<dbReference type="OrthoDB" id="3235815at2759"/>
<keyword evidence="2" id="KW-1185">Reference proteome</keyword>
<accession>A0A4Y9ZFJ8</accession>
<protein>
    <recommendedName>
        <fullName evidence="3">F-box domain-containing protein</fullName>
    </recommendedName>
</protein>
<evidence type="ECO:0000313" key="2">
    <source>
        <dbReference type="Proteomes" id="UP000298327"/>
    </source>
</evidence>
<name>A0A4Y9ZFJ8_9AGAM</name>
<evidence type="ECO:0008006" key="3">
    <source>
        <dbReference type="Google" id="ProtNLM"/>
    </source>
</evidence>
<sequence length="508" mass="58009">MIFDLELNNSLTENNEDIPRSAALSHVCSRWRAVCLGDHRLWTTISLDITGRWRSEFAARSGNLPLDVSVHLRPIQGGIDIGKDIGAQMVMQHIHHIRCLEFQGRVDELRPFASSLVKKAAPKLETLHIYYTVPETTYDAVRQYRIPVDIFANTAPHLHSLKLAWVRLPHSLPPAFENLKEIETESSLSALDVWKLLPSTTYIRTLRFTMVDSLQTDISFSRTTPVNAPELTTFVVYDISVDKLVQMLSNFLVAPSLSQIALCNIRVPDFLMIYAFARALSRHLPPHIETLRRKHGPLHEVVIDPDRVICWPTHLDTVAHRGSNFSSPFNISWCSDNVFGYERLTSCLVGMLPVDEIHTLHVSDRGYHPAMLDELWIRLYSASNVTVLNFAVEEIDSTLFLLQALMPLRYRTNRAWWLIGPPMPDDTLFPKLEKLVFVAAEMDLHNKLFLLLLSRLVMARRMGGKHLEFAYKKDHWSPEALFEVKLEDDALGESRFRGFGSSGLEKQI</sequence>